<dbReference type="SMART" id="SM00220">
    <property type="entry name" value="S_TKc"/>
    <property type="match status" value="1"/>
</dbReference>
<dbReference type="eggNOG" id="KOG0660">
    <property type="taxonomic scope" value="Eukaryota"/>
</dbReference>
<dbReference type="SUPFAM" id="SSF56112">
    <property type="entry name" value="Protein kinase-like (PK-like)"/>
    <property type="match status" value="1"/>
</dbReference>
<dbReference type="OrthoDB" id="192887at2759"/>
<evidence type="ECO:0000313" key="10">
    <source>
        <dbReference type="Proteomes" id="UP000008743"/>
    </source>
</evidence>
<dbReference type="FunFam" id="1.10.510.10:FF:000013">
    <property type="entry name" value="Mitogen-activated protein kinase"/>
    <property type="match status" value="1"/>
</dbReference>
<dbReference type="PROSITE" id="PS50011">
    <property type="entry name" value="PROTEIN_KINASE_DOM"/>
    <property type="match status" value="1"/>
</dbReference>
<accession>A0A0D2X1V0</accession>
<dbReference type="AlphaFoldDB" id="A0A0D2X1V0"/>
<dbReference type="InterPro" id="IPR011009">
    <property type="entry name" value="Kinase-like_dom_sf"/>
</dbReference>
<evidence type="ECO:0000259" key="8">
    <source>
        <dbReference type="PROSITE" id="PS50011"/>
    </source>
</evidence>
<dbReference type="Gene3D" id="1.10.510.10">
    <property type="entry name" value="Transferase(Phosphotransferase) domain 1"/>
    <property type="match status" value="1"/>
</dbReference>
<comment type="cofactor">
    <cofactor evidence="1">
        <name>Mg(2+)</name>
        <dbReference type="ChEBI" id="CHEBI:18420"/>
    </cofactor>
</comment>
<keyword evidence="5" id="KW-0547">Nucleotide-binding</keyword>
<evidence type="ECO:0000256" key="4">
    <source>
        <dbReference type="ARBA" id="ARBA00022679"/>
    </source>
</evidence>
<dbReference type="GO" id="GO:0004707">
    <property type="term" value="F:MAP kinase activity"/>
    <property type="evidence" value="ECO:0007669"/>
    <property type="project" value="UniProtKB-EC"/>
</dbReference>
<dbReference type="Gene3D" id="3.30.200.20">
    <property type="entry name" value="Phosphorylase Kinase, domain 1"/>
    <property type="match status" value="1"/>
</dbReference>
<dbReference type="InterPro" id="IPR008352">
    <property type="entry name" value="MAPK_HOG-like"/>
</dbReference>
<dbReference type="PANTHER" id="PTHR24055">
    <property type="entry name" value="MITOGEN-ACTIVATED PROTEIN KINASE"/>
    <property type="match status" value="1"/>
</dbReference>
<dbReference type="PhylomeDB" id="A0A0D2X1V0"/>
<sequence>MVCGTRFDCPAKYSLIKPIGGAYGVVCSAQNNLLGRRVAIKKIIKAFEHLTDSKRTLREIKLLRHFHHENVLSIEDMLQPTSYEQFDDVYLVSELLDTDLHQIIGSPQQLTDDHCQYFLYQILRGLKYIHSAGVLHRDLKPSNLLLNGNCDLKICDFGLARVAQAGDASAAGFMTEYVATRWYRAPEIMLSWREYTKAIDMWSVGCIFAELLGRRPLFPGKDFLHQLSLITDVLGSPSNDDIAGISNDKARRFVRQLPAKPRIPFQTIYPNANPIALDLLQRFLMFNPDNRISVEEALAHPYLAPLHDPADEPTCHSTFNFDFENRPLTKEIIKELTFQEMLAFHPPVAGDEHALFLHSQLQILQQQQVLRAQQLILYEQAVIPPEGGGELPFDAVLSDDMIAPYAQG</sequence>
<evidence type="ECO:0000313" key="9">
    <source>
        <dbReference type="EMBL" id="KJE91444.1"/>
    </source>
</evidence>
<keyword evidence="10" id="KW-1185">Reference proteome</keyword>
<keyword evidence="7" id="KW-0067">ATP-binding</keyword>
<dbReference type="PRINTS" id="PR01773">
    <property type="entry name" value="P38MAPKINASE"/>
</dbReference>
<evidence type="ECO:0000256" key="3">
    <source>
        <dbReference type="ARBA" id="ARBA00022527"/>
    </source>
</evidence>
<dbReference type="PROSITE" id="PS00108">
    <property type="entry name" value="PROTEIN_KINASE_ST"/>
    <property type="match status" value="1"/>
</dbReference>
<dbReference type="InterPro" id="IPR000719">
    <property type="entry name" value="Prot_kinase_dom"/>
</dbReference>
<dbReference type="RefSeq" id="XP_004349328.2">
    <property type="nucleotide sequence ID" value="XM_004349278.2"/>
</dbReference>
<keyword evidence="4" id="KW-0808">Transferase</keyword>
<feature type="domain" description="Protein kinase" evidence="8">
    <location>
        <begin position="13"/>
        <end position="303"/>
    </location>
</feature>
<dbReference type="Proteomes" id="UP000008743">
    <property type="component" value="Unassembled WGS sequence"/>
</dbReference>
<organism evidence="9 10">
    <name type="scientific">Capsaspora owczarzaki (strain ATCC 30864)</name>
    <dbReference type="NCBI Taxonomy" id="595528"/>
    <lineage>
        <taxon>Eukaryota</taxon>
        <taxon>Filasterea</taxon>
        <taxon>Capsaspora</taxon>
    </lineage>
</organism>
<dbReference type="FunFam" id="3.30.200.20:FF:000046">
    <property type="entry name" value="Mitogen-activated protein kinase"/>
    <property type="match status" value="1"/>
</dbReference>
<dbReference type="EC" id="2.7.11.24" evidence="2"/>
<dbReference type="InParanoid" id="A0A0D2X1V0"/>
<dbReference type="EMBL" id="KE346362">
    <property type="protein sequence ID" value="KJE91444.1"/>
    <property type="molecule type" value="Genomic_DNA"/>
</dbReference>
<keyword evidence="6 9" id="KW-0418">Kinase</keyword>
<gene>
    <name evidence="9" type="ORF">CAOG_002578</name>
</gene>
<dbReference type="InterPro" id="IPR008271">
    <property type="entry name" value="Ser/Thr_kinase_AS"/>
</dbReference>
<dbReference type="PROSITE" id="PS01351">
    <property type="entry name" value="MAPK"/>
    <property type="match status" value="1"/>
</dbReference>
<evidence type="ECO:0000256" key="7">
    <source>
        <dbReference type="ARBA" id="ARBA00022840"/>
    </source>
</evidence>
<dbReference type="STRING" id="595528.A0A0D2X1V0"/>
<dbReference type="InterPro" id="IPR003527">
    <property type="entry name" value="MAP_kinase_CS"/>
</dbReference>
<evidence type="ECO:0000256" key="6">
    <source>
        <dbReference type="ARBA" id="ARBA00022777"/>
    </source>
</evidence>
<dbReference type="Pfam" id="PF00069">
    <property type="entry name" value="Pkinase"/>
    <property type="match status" value="1"/>
</dbReference>
<evidence type="ECO:0000256" key="2">
    <source>
        <dbReference type="ARBA" id="ARBA00012411"/>
    </source>
</evidence>
<dbReference type="InterPro" id="IPR050117">
    <property type="entry name" value="MAPK"/>
</dbReference>
<dbReference type="GO" id="GO:0005524">
    <property type="term" value="F:ATP binding"/>
    <property type="evidence" value="ECO:0007669"/>
    <property type="project" value="UniProtKB-KW"/>
</dbReference>
<protein>
    <recommendedName>
        <fullName evidence="2">mitogen-activated protein kinase</fullName>
        <ecNumber evidence="2">2.7.11.24</ecNumber>
    </recommendedName>
</protein>
<reference evidence="10" key="1">
    <citation type="submission" date="2011-02" db="EMBL/GenBank/DDBJ databases">
        <title>The Genome Sequence of Capsaspora owczarzaki ATCC 30864.</title>
        <authorList>
            <person name="Russ C."/>
            <person name="Cuomo C."/>
            <person name="Burger G."/>
            <person name="Gray M.W."/>
            <person name="Holland P.W.H."/>
            <person name="King N."/>
            <person name="Lang F.B.F."/>
            <person name="Roger A.J."/>
            <person name="Ruiz-Trillo I."/>
            <person name="Young S.K."/>
            <person name="Zeng Q."/>
            <person name="Gargeya S."/>
            <person name="Alvarado L."/>
            <person name="Berlin A."/>
            <person name="Chapman S.B."/>
            <person name="Chen Z."/>
            <person name="Freedman E."/>
            <person name="Gellesch M."/>
            <person name="Goldberg J."/>
            <person name="Griggs A."/>
            <person name="Gujja S."/>
            <person name="Heilman E."/>
            <person name="Heiman D."/>
            <person name="Howarth C."/>
            <person name="Mehta T."/>
            <person name="Neiman D."/>
            <person name="Pearson M."/>
            <person name="Roberts A."/>
            <person name="Saif S."/>
            <person name="Shea T."/>
            <person name="Shenoy N."/>
            <person name="Sisk P."/>
            <person name="Stolte C."/>
            <person name="Sykes S."/>
            <person name="White J."/>
            <person name="Yandava C."/>
            <person name="Haas B."/>
            <person name="Nusbaum C."/>
            <person name="Birren B."/>
        </authorList>
    </citation>
    <scope>NUCLEOTIDE SEQUENCE</scope>
    <source>
        <strain evidence="10">ATCC 30864</strain>
    </source>
</reference>
<keyword evidence="3" id="KW-0723">Serine/threonine-protein kinase</keyword>
<evidence type="ECO:0000256" key="1">
    <source>
        <dbReference type="ARBA" id="ARBA00001946"/>
    </source>
</evidence>
<name>A0A0D2X1V0_CAPO3</name>
<proteinExistence type="predicted"/>
<evidence type="ECO:0000256" key="5">
    <source>
        <dbReference type="ARBA" id="ARBA00022741"/>
    </source>
</evidence>